<evidence type="ECO:0000256" key="5">
    <source>
        <dbReference type="ARBA" id="ARBA00022840"/>
    </source>
</evidence>
<evidence type="ECO:0000256" key="7">
    <source>
        <dbReference type="ARBA" id="ARBA00048478"/>
    </source>
</evidence>
<dbReference type="SUPFAM" id="SSF52540">
    <property type="entry name" value="P-loop containing nucleoside triphosphate hydrolases"/>
    <property type="match status" value="1"/>
</dbReference>
<comment type="subcellular location">
    <subcellularLocation>
        <location evidence="8">Cytoplasm</location>
    </subcellularLocation>
</comment>
<comment type="catalytic activity">
    <reaction evidence="7 8">
        <text>CMP + ATP = CDP + ADP</text>
        <dbReference type="Rhea" id="RHEA:11600"/>
        <dbReference type="ChEBI" id="CHEBI:30616"/>
        <dbReference type="ChEBI" id="CHEBI:58069"/>
        <dbReference type="ChEBI" id="CHEBI:60377"/>
        <dbReference type="ChEBI" id="CHEBI:456216"/>
        <dbReference type="EC" id="2.7.4.25"/>
    </reaction>
</comment>
<organism evidence="10 11">
    <name type="scientific">Aminobacterium colombiense (strain DSM 12261 / ALA-1)</name>
    <dbReference type="NCBI Taxonomy" id="572547"/>
    <lineage>
        <taxon>Bacteria</taxon>
        <taxon>Thermotogati</taxon>
        <taxon>Synergistota</taxon>
        <taxon>Synergistia</taxon>
        <taxon>Synergistales</taxon>
        <taxon>Aminobacteriaceae</taxon>
        <taxon>Aminobacterium</taxon>
    </lineage>
</organism>
<dbReference type="Gene3D" id="3.40.50.300">
    <property type="entry name" value="P-loop containing nucleotide triphosphate hydrolases"/>
    <property type="match status" value="1"/>
</dbReference>
<dbReference type="NCBIfam" id="TIGR00017">
    <property type="entry name" value="cmk"/>
    <property type="match status" value="1"/>
</dbReference>
<gene>
    <name evidence="8" type="primary">cmk</name>
    <name evidence="10" type="ordered locus">Amico_1089</name>
</gene>
<feature type="binding site" evidence="8">
    <location>
        <begin position="12"/>
        <end position="20"/>
    </location>
    <ligand>
        <name>ATP</name>
        <dbReference type="ChEBI" id="CHEBI:30616"/>
    </ligand>
</feature>
<keyword evidence="3 8" id="KW-0547">Nucleotide-binding</keyword>
<keyword evidence="11" id="KW-1185">Reference proteome</keyword>
<evidence type="ECO:0000256" key="2">
    <source>
        <dbReference type="ARBA" id="ARBA00022679"/>
    </source>
</evidence>
<dbReference type="eggNOG" id="COG0283">
    <property type="taxonomic scope" value="Bacteria"/>
</dbReference>
<dbReference type="GO" id="GO:0015949">
    <property type="term" value="P:nucleobase-containing small molecule interconversion"/>
    <property type="evidence" value="ECO:0007669"/>
    <property type="project" value="TreeGrafter"/>
</dbReference>
<evidence type="ECO:0000313" key="10">
    <source>
        <dbReference type="EMBL" id="ADE57213.1"/>
    </source>
</evidence>
<name>D5EF81_AMICL</name>
<dbReference type="InterPro" id="IPR011994">
    <property type="entry name" value="Cytidylate_kinase_dom"/>
</dbReference>
<dbReference type="RefSeq" id="WP_013048476.1">
    <property type="nucleotide sequence ID" value="NC_014011.1"/>
</dbReference>
<protein>
    <recommendedName>
        <fullName evidence="8">Cytidylate kinase</fullName>
        <shortName evidence="8">CK</shortName>
        <ecNumber evidence="8">2.7.4.25</ecNumber>
    </recommendedName>
    <alternativeName>
        <fullName evidence="8">Cytidine monophosphate kinase</fullName>
        <shortName evidence="8">CMP kinase</shortName>
    </alternativeName>
</protein>
<dbReference type="CDD" id="cd02020">
    <property type="entry name" value="CMPK"/>
    <property type="match status" value="1"/>
</dbReference>
<dbReference type="InterPro" id="IPR027417">
    <property type="entry name" value="P-loop_NTPase"/>
</dbReference>
<dbReference type="GO" id="GO:0005829">
    <property type="term" value="C:cytosol"/>
    <property type="evidence" value="ECO:0007669"/>
    <property type="project" value="TreeGrafter"/>
</dbReference>
<feature type="domain" description="Cytidylate kinase" evidence="9">
    <location>
        <begin position="8"/>
        <end position="217"/>
    </location>
</feature>
<evidence type="ECO:0000256" key="1">
    <source>
        <dbReference type="ARBA" id="ARBA00009427"/>
    </source>
</evidence>
<sequence length="225" mass="24761">MIMKNLVVAIDGPAGAGKSSVAKKVAELLGLDYLDTGAIYRALAFYLNAMGFEPVESPYLTEILSKIKVSLSDGCVYINGADVTEHIRSPRVDSIVSSYAALPTVRRCLLSIQREQAEEGGLVADGRDMGTVVFPDATIKIYLTASDSVRAKRRHLQLLERGEKVSFDEVLRQIQNRDQFDSNREIAPLCQASDAIFVDTSSMTEDEVVDYLVRLVKENSNQVVL</sequence>
<dbReference type="GO" id="GO:0036430">
    <property type="term" value="F:CMP kinase activity"/>
    <property type="evidence" value="ECO:0007669"/>
    <property type="project" value="RHEA"/>
</dbReference>
<evidence type="ECO:0000256" key="4">
    <source>
        <dbReference type="ARBA" id="ARBA00022777"/>
    </source>
</evidence>
<evidence type="ECO:0000313" key="11">
    <source>
        <dbReference type="Proteomes" id="UP000002366"/>
    </source>
</evidence>
<keyword evidence="8" id="KW-0963">Cytoplasm</keyword>
<dbReference type="HOGENOM" id="CLU_079959_0_2_0"/>
<dbReference type="GO" id="GO:0036431">
    <property type="term" value="F:dCMP kinase activity"/>
    <property type="evidence" value="ECO:0007669"/>
    <property type="project" value="InterPro"/>
</dbReference>
<dbReference type="Pfam" id="PF02224">
    <property type="entry name" value="Cytidylate_kin"/>
    <property type="match status" value="1"/>
</dbReference>
<dbReference type="EMBL" id="CP001997">
    <property type="protein sequence ID" value="ADE57213.1"/>
    <property type="molecule type" value="Genomic_DNA"/>
</dbReference>
<keyword evidence="4 8" id="KW-0418">Kinase</keyword>
<dbReference type="InterPro" id="IPR003136">
    <property type="entry name" value="Cytidylate_kin"/>
</dbReference>
<evidence type="ECO:0000256" key="8">
    <source>
        <dbReference type="HAMAP-Rule" id="MF_00238"/>
    </source>
</evidence>
<dbReference type="KEGG" id="aco:Amico_1089"/>
<comment type="catalytic activity">
    <reaction evidence="6 8">
        <text>dCMP + ATP = dCDP + ADP</text>
        <dbReference type="Rhea" id="RHEA:25094"/>
        <dbReference type="ChEBI" id="CHEBI:30616"/>
        <dbReference type="ChEBI" id="CHEBI:57566"/>
        <dbReference type="ChEBI" id="CHEBI:58593"/>
        <dbReference type="ChEBI" id="CHEBI:456216"/>
        <dbReference type="EC" id="2.7.4.25"/>
    </reaction>
</comment>
<comment type="similarity">
    <text evidence="1 8">Belongs to the cytidylate kinase family. Type 1 subfamily.</text>
</comment>
<proteinExistence type="inferred from homology"/>
<dbReference type="OrthoDB" id="9807434at2"/>
<keyword evidence="2 8" id="KW-0808">Transferase</keyword>
<dbReference type="PANTHER" id="PTHR21299:SF2">
    <property type="entry name" value="CYTIDYLATE KINASE"/>
    <property type="match status" value="1"/>
</dbReference>
<dbReference type="GO" id="GO:0005524">
    <property type="term" value="F:ATP binding"/>
    <property type="evidence" value="ECO:0007669"/>
    <property type="project" value="UniProtKB-UniRule"/>
</dbReference>
<dbReference type="PANTHER" id="PTHR21299">
    <property type="entry name" value="CYTIDYLATE KINASE/PANTOATE-BETA-ALANINE LIGASE"/>
    <property type="match status" value="1"/>
</dbReference>
<dbReference type="GO" id="GO:0006220">
    <property type="term" value="P:pyrimidine nucleotide metabolic process"/>
    <property type="evidence" value="ECO:0007669"/>
    <property type="project" value="UniProtKB-UniRule"/>
</dbReference>
<dbReference type="Proteomes" id="UP000002366">
    <property type="component" value="Chromosome"/>
</dbReference>
<reference evidence="10 11" key="1">
    <citation type="journal article" date="2010" name="Stand. Genomic Sci.">
        <title>Complete genome sequence of Aminobacterium colombiense type strain (ALA-1).</title>
        <authorList>
            <person name="Chertkov O."/>
            <person name="Sikorski J."/>
            <person name="Brambilla E."/>
            <person name="Lapidus A."/>
            <person name="Copeland A."/>
            <person name="Glavina Del Rio T."/>
            <person name="Nolan M."/>
            <person name="Lucas S."/>
            <person name="Tice H."/>
            <person name="Cheng J.F."/>
            <person name="Han C."/>
            <person name="Detter J.C."/>
            <person name="Bruce D."/>
            <person name="Tapia R."/>
            <person name="Goodwin L."/>
            <person name="Pitluck S."/>
            <person name="Liolios K."/>
            <person name="Ivanova N."/>
            <person name="Mavromatis K."/>
            <person name="Ovchinnikova G."/>
            <person name="Pati A."/>
            <person name="Chen A."/>
            <person name="Palaniappan K."/>
            <person name="Land M."/>
            <person name="Hauser L."/>
            <person name="Chang Y.J."/>
            <person name="Jeffries C.D."/>
            <person name="Spring S."/>
            <person name="Rohde M."/>
            <person name="Goker M."/>
            <person name="Bristow J."/>
            <person name="Eisen J.A."/>
            <person name="Markowitz V."/>
            <person name="Hugenholtz P."/>
            <person name="Kyrpides N.C."/>
            <person name="Klenk H.P."/>
        </authorList>
    </citation>
    <scope>NUCLEOTIDE SEQUENCE [LARGE SCALE GENOMIC DNA]</scope>
    <source>
        <strain evidence="11">DSM 12261 / ALA-1</strain>
    </source>
</reference>
<keyword evidence="5 8" id="KW-0067">ATP-binding</keyword>
<evidence type="ECO:0000256" key="3">
    <source>
        <dbReference type="ARBA" id="ARBA00022741"/>
    </source>
</evidence>
<evidence type="ECO:0000256" key="6">
    <source>
        <dbReference type="ARBA" id="ARBA00047615"/>
    </source>
</evidence>
<dbReference type="STRING" id="572547.Amico_1089"/>
<accession>D5EF81</accession>
<dbReference type="HAMAP" id="MF_00238">
    <property type="entry name" value="Cytidyl_kinase_type1"/>
    <property type="match status" value="1"/>
</dbReference>
<dbReference type="AlphaFoldDB" id="D5EF81"/>
<evidence type="ECO:0000259" key="9">
    <source>
        <dbReference type="Pfam" id="PF02224"/>
    </source>
</evidence>
<dbReference type="EC" id="2.7.4.25" evidence="8"/>